<evidence type="ECO:0000313" key="1">
    <source>
        <dbReference type="EMBL" id="RGM75494.1"/>
    </source>
</evidence>
<dbReference type="AlphaFoldDB" id="A0A3E4YMJ5"/>
<sequence length="76" mass="8691">MNRLTKTGAVSAKDINELLDENSENQMGKTNAYYKLQAYEDMEEALENVFGDYPDLLKTFVKTLTSHIDKVNIVME</sequence>
<name>A0A3E4YMJ5_9FIRM</name>
<comment type="caution">
    <text evidence="1">The sequence shown here is derived from an EMBL/GenBank/DDBJ whole genome shotgun (WGS) entry which is preliminary data.</text>
</comment>
<protein>
    <submittedName>
        <fullName evidence="1">Uncharacterized protein</fullName>
    </submittedName>
</protein>
<dbReference type="RefSeq" id="WP_117718253.1">
    <property type="nucleotide sequence ID" value="NZ_QSTP01000001.1"/>
</dbReference>
<accession>A0A3E4YMJ5</accession>
<reference evidence="1 2" key="1">
    <citation type="submission" date="2018-08" db="EMBL/GenBank/DDBJ databases">
        <title>A genome reference for cultivated species of the human gut microbiota.</title>
        <authorList>
            <person name="Zou Y."/>
            <person name="Xue W."/>
            <person name="Luo G."/>
        </authorList>
    </citation>
    <scope>NUCLEOTIDE SEQUENCE [LARGE SCALE GENOMIC DNA]</scope>
    <source>
        <strain evidence="1 2">OM07-13</strain>
    </source>
</reference>
<organism evidence="1 2">
    <name type="scientific">Agathobacter rectalis</name>
    <dbReference type="NCBI Taxonomy" id="39491"/>
    <lineage>
        <taxon>Bacteria</taxon>
        <taxon>Bacillati</taxon>
        <taxon>Bacillota</taxon>
        <taxon>Clostridia</taxon>
        <taxon>Lachnospirales</taxon>
        <taxon>Lachnospiraceae</taxon>
        <taxon>Agathobacter</taxon>
    </lineage>
</organism>
<dbReference type="Proteomes" id="UP000260758">
    <property type="component" value="Unassembled WGS sequence"/>
</dbReference>
<proteinExistence type="predicted"/>
<gene>
    <name evidence="1" type="ORF">DXB99_02925</name>
</gene>
<evidence type="ECO:0000313" key="2">
    <source>
        <dbReference type="Proteomes" id="UP000260758"/>
    </source>
</evidence>
<dbReference type="EMBL" id="QSTP01000001">
    <property type="protein sequence ID" value="RGM75494.1"/>
    <property type="molecule type" value="Genomic_DNA"/>
</dbReference>